<keyword evidence="3" id="KW-1185">Reference proteome</keyword>
<feature type="domain" description="MEKHLA" evidence="1">
    <location>
        <begin position="32"/>
        <end position="170"/>
    </location>
</feature>
<reference evidence="3" key="1">
    <citation type="journal article" date="2019" name="Int. J. Syst. Evol. Microbiol.">
        <title>The Global Catalogue of Microorganisms (GCM) 10K type strain sequencing project: providing services to taxonomists for standard genome sequencing and annotation.</title>
        <authorList>
            <consortium name="The Broad Institute Genomics Platform"/>
            <consortium name="The Broad Institute Genome Sequencing Center for Infectious Disease"/>
            <person name="Wu L."/>
            <person name="Ma J."/>
        </authorList>
    </citation>
    <scope>NUCLEOTIDE SEQUENCE [LARGE SCALE GENOMIC DNA]</scope>
    <source>
        <strain evidence="3">JCM 16578</strain>
    </source>
</reference>
<comment type="caution">
    <text evidence="2">The sequence shown here is derived from an EMBL/GenBank/DDBJ whole genome shotgun (WGS) entry which is preliminary data.</text>
</comment>
<dbReference type="EMBL" id="BAAAZA010000026">
    <property type="protein sequence ID" value="GAA3890658.1"/>
    <property type="molecule type" value="Genomic_DNA"/>
</dbReference>
<dbReference type="RefSeq" id="WP_345553071.1">
    <property type="nucleotide sequence ID" value="NZ_BAAAZA010000026.1"/>
</dbReference>
<evidence type="ECO:0000313" key="2">
    <source>
        <dbReference type="EMBL" id="GAA3890658.1"/>
    </source>
</evidence>
<protein>
    <submittedName>
        <fullName evidence="2">MEKHLA domain-containing protein</fullName>
    </submittedName>
</protein>
<gene>
    <name evidence="2" type="ORF">GCM10022207_67830</name>
</gene>
<dbReference type="Proteomes" id="UP001501563">
    <property type="component" value="Unassembled WGS sequence"/>
</dbReference>
<dbReference type="Pfam" id="PF08670">
    <property type="entry name" value="MEKHLA"/>
    <property type="match status" value="1"/>
</dbReference>
<evidence type="ECO:0000313" key="3">
    <source>
        <dbReference type="Proteomes" id="UP001501563"/>
    </source>
</evidence>
<evidence type="ECO:0000259" key="1">
    <source>
        <dbReference type="Pfam" id="PF08670"/>
    </source>
</evidence>
<dbReference type="InterPro" id="IPR035965">
    <property type="entry name" value="PAS-like_dom_sf"/>
</dbReference>
<dbReference type="SUPFAM" id="SSF55785">
    <property type="entry name" value="PYP-like sensor domain (PAS domain)"/>
    <property type="match status" value="1"/>
</dbReference>
<sequence length="176" mass="19580">MRSGGPYLPDDVAFSASGVFLASLLGSHDGRFLSLLAGSHLKLTGESIAPEGYGTIANMMDWLYRNAPFGLLAQDASAEPRFVHANQAAQSFFECNWHEIVGMHSRLSAPEMNREARETVMEDVLKNGYRAGYRGVRRTLQGRLFWIEDVSIWNIVDDDVIHGQAALIRQTSPYFS</sequence>
<accession>A0ABP7L253</accession>
<dbReference type="InterPro" id="IPR013978">
    <property type="entry name" value="MEKHLA"/>
</dbReference>
<name>A0ABP7L253_9ACTN</name>
<proteinExistence type="predicted"/>
<dbReference type="Gene3D" id="3.30.450.20">
    <property type="entry name" value="PAS domain"/>
    <property type="match status" value="1"/>
</dbReference>
<organism evidence="2 3">
    <name type="scientific">Streptomyces lannensis</name>
    <dbReference type="NCBI Taxonomy" id="766498"/>
    <lineage>
        <taxon>Bacteria</taxon>
        <taxon>Bacillati</taxon>
        <taxon>Actinomycetota</taxon>
        <taxon>Actinomycetes</taxon>
        <taxon>Kitasatosporales</taxon>
        <taxon>Streptomycetaceae</taxon>
        <taxon>Streptomyces</taxon>
    </lineage>
</organism>